<dbReference type="Gene3D" id="3.40.630.90">
    <property type="match status" value="1"/>
</dbReference>
<sequence>MDDYTDSDIRNAWGHPQRSVVLWIKIEVGRVFGVLMAIGTVQKTMETICLSSLVENSLPVTALGASFLPINNNSEFLKNTSAQTATILDEQGNNPIAFGSFIQCNGKQAYCMLGEVANEYKDDSICVKEVESDGKLNSLYQVTKREPMPDYSGETLFEQVFANRDNKPVHLHLLDSLIEASIGAQEMDVCKNLTVDIVTNDEKTKANLASWRDTVGFVVSDRYLYEGITVNRFELLALAKDDSQVNIEDLNAEKTFPILDYDAELTIFDRADYLTALLQTAEVKGKVAMSNGLVNGYVLTLRDRILQCYGEDEETTNALLAAAAADMANPEVSMYVRLGSSDTIDQLAQNATSRVQITRLHSRTIVSNVKWNKVACMNVGLHLF</sequence>
<protein>
    <recommendedName>
        <fullName evidence="1">DUF7596 domain-containing protein</fullName>
    </recommendedName>
</protein>
<dbReference type="AlphaFoldDB" id="A0A8S1GUH4"/>
<dbReference type="Proteomes" id="UP000835052">
    <property type="component" value="Unassembled WGS sequence"/>
</dbReference>
<gene>
    <name evidence="2" type="ORF">CAUJ_LOCUS1089</name>
</gene>
<comment type="caution">
    <text evidence="2">The sequence shown here is derived from an EMBL/GenBank/DDBJ whole genome shotgun (WGS) entry which is preliminary data.</text>
</comment>
<feature type="domain" description="DUF7596" evidence="1">
    <location>
        <begin position="69"/>
        <end position="219"/>
    </location>
</feature>
<name>A0A8S1GUH4_9PELO</name>
<dbReference type="OrthoDB" id="5801741at2759"/>
<evidence type="ECO:0000259" key="1">
    <source>
        <dbReference type="Pfam" id="PF24524"/>
    </source>
</evidence>
<keyword evidence="3" id="KW-1185">Reference proteome</keyword>
<dbReference type="Pfam" id="PF24524">
    <property type="entry name" value="DUF7596"/>
    <property type="match status" value="1"/>
</dbReference>
<dbReference type="InterPro" id="IPR056017">
    <property type="entry name" value="DUF7596"/>
</dbReference>
<evidence type="ECO:0000313" key="2">
    <source>
        <dbReference type="EMBL" id="CAD6185170.1"/>
    </source>
</evidence>
<dbReference type="EMBL" id="CAJGYM010000002">
    <property type="protein sequence ID" value="CAD6185170.1"/>
    <property type="molecule type" value="Genomic_DNA"/>
</dbReference>
<reference evidence="2" key="1">
    <citation type="submission" date="2020-10" db="EMBL/GenBank/DDBJ databases">
        <authorList>
            <person name="Kikuchi T."/>
        </authorList>
    </citation>
    <scope>NUCLEOTIDE SEQUENCE</scope>
    <source>
        <strain evidence="2">NKZ352</strain>
    </source>
</reference>
<evidence type="ECO:0000313" key="3">
    <source>
        <dbReference type="Proteomes" id="UP000835052"/>
    </source>
</evidence>
<accession>A0A8S1GUH4</accession>
<proteinExistence type="predicted"/>
<organism evidence="2 3">
    <name type="scientific">Caenorhabditis auriculariae</name>
    <dbReference type="NCBI Taxonomy" id="2777116"/>
    <lineage>
        <taxon>Eukaryota</taxon>
        <taxon>Metazoa</taxon>
        <taxon>Ecdysozoa</taxon>
        <taxon>Nematoda</taxon>
        <taxon>Chromadorea</taxon>
        <taxon>Rhabditida</taxon>
        <taxon>Rhabditina</taxon>
        <taxon>Rhabditomorpha</taxon>
        <taxon>Rhabditoidea</taxon>
        <taxon>Rhabditidae</taxon>
        <taxon>Peloderinae</taxon>
        <taxon>Caenorhabditis</taxon>
    </lineage>
</organism>